<protein>
    <recommendedName>
        <fullName evidence="4">Chromo domain-containing protein</fullName>
    </recommendedName>
</protein>
<gene>
    <name evidence="2" type="ORF">PMG11_11196</name>
</gene>
<sequence>MTQEPTDIFEVLSSYYESESAGSESSFLASSEDDNTEISEDRDFVVSDGESLVYTEGSSVSSDDSELEEPNSEYDNAAAVGKKFPISAIAQRVINRNGVLVTQYLVLWQSWEDSYP</sequence>
<name>A0A0F7U1F7_PENBI</name>
<feature type="region of interest" description="Disordered" evidence="1">
    <location>
        <begin position="55"/>
        <end position="74"/>
    </location>
</feature>
<evidence type="ECO:0000313" key="2">
    <source>
        <dbReference type="EMBL" id="CEJ62703.1"/>
    </source>
</evidence>
<organism evidence="2 3">
    <name type="scientific">Penicillium brasilianum</name>
    <dbReference type="NCBI Taxonomy" id="104259"/>
    <lineage>
        <taxon>Eukaryota</taxon>
        <taxon>Fungi</taxon>
        <taxon>Dikarya</taxon>
        <taxon>Ascomycota</taxon>
        <taxon>Pezizomycotina</taxon>
        <taxon>Eurotiomycetes</taxon>
        <taxon>Eurotiomycetidae</taxon>
        <taxon>Eurotiales</taxon>
        <taxon>Aspergillaceae</taxon>
        <taxon>Penicillium</taxon>
    </lineage>
</organism>
<dbReference type="EMBL" id="CDHK01000021">
    <property type="protein sequence ID" value="CEJ62703.1"/>
    <property type="molecule type" value="Genomic_DNA"/>
</dbReference>
<feature type="compositionally biased region" description="Low complexity" evidence="1">
    <location>
        <begin position="20"/>
        <end position="30"/>
    </location>
</feature>
<accession>A0A0F7U1F7</accession>
<feature type="region of interest" description="Disordered" evidence="1">
    <location>
        <begin position="20"/>
        <end position="42"/>
    </location>
</feature>
<feature type="compositionally biased region" description="Acidic residues" evidence="1">
    <location>
        <begin position="63"/>
        <end position="72"/>
    </location>
</feature>
<reference evidence="3" key="1">
    <citation type="journal article" date="2015" name="Genome Announc.">
        <title>Draft genome sequence of the fungus Penicillium brasilianum MG11.</title>
        <authorList>
            <person name="Horn F."/>
            <person name="Linde J."/>
            <person name="Mattern D.J."/>
            <person name="Walther G."/>
            <person name="Guthke R."/>
            <person name="Brakhage A.A."/>
            <person name="Valiante V."/>
        </authorList>
    </citation>
    <scope>NUCLEOTIDE SEQUENCE [LARGE SCALE GENOMIC DNA]</scope>
    <source>
        <strain evidence="3">MG11</strain>
    </source>
</reference>
<evidence type="ECO:0000256" key="1">
    <source>
        <dbReference type="SAM" id="MobiDB-lite"/>
    </source>
</evidence>
<evidence type="ECO:0008006" key="4">
    <source>
        <dbReference type="Google" id="ProtNLM"/>
    </source>
</evidence>
<keyword evidence="3" id="KW-1185">Reference proteome</keyword>
<dbReference type="Proteomes" id="UP000042958">
    <property type="component" value="Unassembled WGS sequence"/>
</dbReference>
<dbReference type="OrthoDB" id="4281241at2759"/>
<proteinExistence type="predicted"/>
<dbReference type="AlphaFoldDB" id="A0A0F7U1F7"/>
<evidence type="ECO:0000313" key="3">
    <source>
        <dbReference type="Proteomes" id="UP000042958"/>
    </source>
</evidence>